<comment type="caution">
    <text evidence="1">The sequence shown here is derived from an EMBL/GenBank/DDBJ whole genome shotgun (WGS) entry which is preliminary data.</text>
</comment>
<evidence type="ECO:0000313" key="2">
    <source>
        <dbReference type="Proteomes" id="UP000013248"/>
    </source>
</evidence>
<organism evidence="1 2">
    <name type="scientific">Acinetobacter modestus</name>
    <dbReference type="NCBI Taxonomy" id="1776740"/>
    <lineage>
        <taxon>Bacteria</taxon>
        <taxon>Pseudomonadati</taxon>
        <taxon>Pseudomonadota</taxon>
        <taxon>Gammaproteobacteria</taxon>
        <taxon>Moraxellales</taxon>
        <taxon>Moraxellaceae</taxon>
        <taxon>Acinetobacter</taxon>
    </lineage>
</organism>
<sequence>MGCDSDGLEIIRGDTFSYQCHLDNENDEPIDLTDIQFEATIETLSQSWQQPLIVTKADQIANRGDFFISAESTVDWLIGDLQIKLTRILGAARVSTLIPVTVIRG</sequence>
<evidence type="ECO:0000313" key="1">
    <source>
        <dbReference type="EMBL" id="ENX03636.1"/>
    </source>
</evidence>
<dbReference type="STRING" id="1217705.F900_00730"/>
<name>N9NDE6_9GAMM</name>
<dbReference type="AlphaFoldDB" id="N9NDE6"/>
<gene>
    <name evidence="1" type="ORF">F900_00730</name>
</gene>
<proteinExistence type="predicted"/>
<dbReference type="HOGENOM" id="CLU_2230636_0_0_6"/>
<dbReference type="PATRIC" id="fig|1217705.3.peg.695"/>
<dbReference type="RefSeq" id="WP_005215194.1">
    <property type="nucleotide sequence ID" value="NZ_KB850089.1"/>
</dbReference>
<dbReference type="EMBL" id="APRP01000011">
    <property type="protein sequence ID" value="ENX03636.1"/>
    <property type="molecule type" value="Genomic_DNA"/>
</dbReference>
<dbReference type="Proteomes" id="UP000013248">
    <property type="component" value="Unassembled WGS sequence"/>
</dbReference>
<accession>N9NDE6</accession>
<reference evidence="1 2" key="1">
    <citation type="submission" date="2013-02" db="EMBL/GenBank/DDBJ databases">
        <title>The Genome Sequence of Acinetobacter sp. ANC 3862.</title>
        <authorList>
            <consortium name="The Broad Institute Genome Sequencing Platform"/>
            <consortium name="The Broad Institute Genome Sequencing Center for Infectious Disease"/>
            <person name="Cerqueira G."/>
            <person name="Feldgarden M."/>
            <person name="Courvalin P."/>
            <person name="Perichon B."/>
            <person name="Grillot-Courvalin C."/>
            <person name="Clermont D."/>
            <person name="Rocha E."/>
            <person name="Yoon E.-J."/>
            <person name="Nemec A."/>
            <person name="Walker B."/>
            <person name="Young S.K."/>
            <person name="Zeng Q."/>
            <person name="Gargeya S."/>
            <person name="Fitzgerald M."/>
            <person name="Haas B."/>
            <person name="Abouelleil A."/>
            <person name="Alvarado L."/>
            <person name="Arachchi H.M."/>
            <person name="Berlin A.M."/>
            <person name="Chapman S.B."/>
            <person name="Dewar J."/>
            <person name="Goldberg J."/>
            <person name="Griggs A."/>
            <person name="Gujja S."/>
            <person name="Hansen M."/>
            <person name="Howarth C."/>
            <person name="Imamovic A."/>
            <person name="Larimer J."/>
            <person name="McCowan C."/>
            <person name="Murphy C."/>
            <person name="Neiman D."/>
            <person name="Pearson M."/>
            <person name="Priest M."/>
            <person name="Roberts A."/>
            <person name="Saif S."/>
            <person name="Shea T."/>
            <person name="Sisk P."/>
            <person name="Sykes S."/>
            <person name="Wortman J."/>
            <person name="Nusbaum C."/>
            <person name="Birren B."/>
        </authorList>
    </citation>
    <scope>NUCLEOTIDE SEQUENCE [LARGE SCALE GENOMIC DNA]</scope>
    <source>
        <strain evidence="1 2">ANC 3862</strain>
    </source>
</reference>
<protein>
    <submittedName>
        <fullName evidence="1">Uncharacterized protein</fullName>
    </submittedName>
</protein>